<accession>H5TMF6</accession>
<dbReference type="PANTHER" id="PTHR48098">
    <property type="entry name" value="ENTEROCHELIN ESTERASE-RELATED"/>
    <property type="match status" value="1"/>
</dbReference>
<keyword evidence="3" id="KW-1185">Reference proteome</keyword>
<evidence type="ECO:0000256" key="1">
    <source>
        <dbReference type="SAM" id="MobiDB-lite"/>
    </source>
</evidence>
<dbReference type="InterPro" id="IPR000801">
    <property type="entry name" value="Esterase-like"/>
</dbReference>
<dbReference type="OrthoDB" id="4376612at2"/>
<dbReference type="Gene3D" id="3.40.50.1820">
    <property type="entry name" value="alpha/beta hydrolase"/>
    <property type="match status" value="1"/>
</dbReference>
<proteinExistence type="predicted"/>
<feature type="compositionally biased region" description="Low complexity" evidence="1">
    <location>
        <begin position="299"/>
        <end position="310"/>
    </location>
</feature>
<dbReference type="STRING" id="1108044.GOOTI_117_00080"/>
<name>H5TMF6_GORO1</name>
<dbReference type="AlphaFoldDB" id="H5TMF6"/>
<sequence>MPAGGAGEWMTNWQQPPTGSTTAPQWDTFVGEELPAYLNENFDIGTTDNAIVGVSMSGASAVVIGLNHPDVFSVIRSYSGYYQTDSPFGWLLIPFIQSQRAGIDNGLSAMWGLPLSQGNVWADNDVSKRITEAEANGQTVIISSGDGIPTLHELSIAAALITQTWEQTPEQLPALLPAALSGLALGIGLEAGAFVSTLALAAQTTLQGLPISYHFSNGTHNWYAWAADAPSDAQAIEDALQRSRESSAEQPTVTASTRASDESVAKNAVAQTDRNPESSEATAPTSGGSDIDEAPSTTEPAPEQSAAASELPVSGASEQDVPDPGRAPIAEPSSTGAAVPHTPDASDQSELRKQEPQKDELQQEEVQQAGKSSAETVPQGAAVDLPRAAQG</sequence>
<dbReference type="InterPro" id="IPR029058">
    <property type="entry name" value="AB_hydrolase_fold"/>
</dbReference>
<organism evidence="2 3">
    <name type="scientific">Gordonia otitidis (strain DSM 44809 / CCUG 52243 / JCM 12355 / NBRC 100426 / IFM 10032)</name>
    <dbReference type="NCBI Taxonomy" id="1108044"/>
    <lineage>
        <taxon>Bacteria</taxon>
        <taxon>Bacillati</taxon>
        <taxon>Actinomycetota</taxon>
        <taxon>Actinomycetes</taxon>
        <taxon>Mycobacteriales</taxon>
        <taxon>Gordoniaceae</taxon>
        <taxon>Gordonia</taxon>
    </lineage>
</organism>
<protein>
    <submittedName>
        <fullName evidence="2">Mycolyltransferase</fullName>
    </submittedName>
</protein>
<evidence type="ECO:0000313" key="2">
    <source>
        <dbReference type="EMBL" id="GAB34664.1"/>
    </source>
</evidence>
<reference evidence="2" key="1">
    <citation type="submission" date="2012-02" db="EMBL/GenBank/DDBJ databases">
        <title>Whole genome shotgun sequence of Gordonia otitidis NBRC 100426.</title>
        <authorList>
            <person name="Yoshida I."/>
            <person name="Hosoyama A."/>
            <person name="Tsuchikane K."/>
            <person name="Katsumata H."/>
            <person name="Yamazaki S."/>
            <person name="Fujita N."/>
        </authorList>
    </citation>
    <scope>NUCLEOTIDE SEQUENCE [LARGE SCALE GENOMIC DNA]</scope>
    <source>
        <strain evidence="2">NBRC 100426</strain>
    </source>
</reference>
<gene>
    <name evidence="2" type="ORF">GOOTI_117_00080</name>
</gene>
<dbReference type="Proteomes" id="UP000005038">
    <property type="component" value="Unassembled WGS sequence"/>
</dbReference>
<comment type="caution">
    <text evidence="2">The sequence shown here is derived from an EMBL/GenBank/DDBJ whole genome shotgun (WGS) entry which is preliminary data.</text>
</comment>
<feature type="region of interest" description="Disordered" evidence="1">
    <location>
        <begin position="1"/>
        <end position="23"/>
    </location>
</feature>
<feature type="compositionally biased region" description="Polar residues" evidence="1">
    <location>
        <begin position="269"/>
        <end position="288"/>
    </location>
</feature>
<dbReference type="GO" id="GO:0016747">
    <property type="term" value="F:acyltransferase activity, transferring groups other than amino-acyl groups"/>
    <property type="evidence" value="ECO:0007669"/>
    <property type="project" value="TreeGrafter"/>
</dbReference>
<dbReference type="EMBL" id="BAFB01000117">
    <property type="protein sequence ID" value="GAB34664.1"/>
    <property type="molecule type" value="Genomic_DNA"/>
</dbReference>
<feature type="compositionally biased region" description="Polar residues" evidence="1">
    <location>
        <begin position="364"/>
        <end position="376"/>
    </location>
</feature>
<dbReference type="SUPFAM" id="SSF53474">
    <property type="entry name" value="alpha/beta-Hydrolases"/>
    <property type="match status" value="1"/>
</dbReference>
<dbReference type="PANTHER" id="PTHR48098:SF1">
    <property type="entry name" value="DIACYLGLYCEROL ACYLTRANSFERASE_MYCOLYLTRANSFERASE AG85A"/>
    <property type="match status" value="1"/>
</dbReference>
<feature type="compositionally biased region" description="Basic and acidic residues" evidence="1">
    <location>
        <begin position="349"/>
        <end position="361"/>
    </location>
</feature>
<feature type="compositionally biased region" description="Polar residues" evidence="1">
    <location>
        <begin position="11"/>
        <end position="23"/>
    </location>
</feature>
<dbReference type="Pfam" id="PF00756">
    <property type="entry name" value="Esterase"/>
    <property type="match status" value="1"/>
</dbReference>
<evidence type="ECO:0000313" key="3">
    <source>
        <dbReference type="Proteomes" id="UP000005038"/>
    </source>
</evidence>
<feature type="region of interest" description="Disordered" evidence="1">
    <location>
        <begin position="238"/>
        <end position="391"/>
    </location>
</feature>
<feature type="compositionally biased region" description="Polar residues" evidence="1">
    <location>
        <begin position="248"/>
        <end position="258"/>
    </location>
</feature>
<dbReference type="InterPro" id="IPR050583">
    <property type="entry name" value="Mycobacterial_A85_antigen"/>
</dbReference>